<evidence type="ECO:0000313" key="2">
    <source>
        <dbReference type="Proteomes" id="UP000585474"/>
    </source>
</evidence>
<reference evidence="1 2" key="1">
    <citation type="submission" date="2019-07" db="EMBL/GenBank/DDBJ databases">
        <title>De Novo Assembly of kiwifruit Actinidia rufa.</title>
        <authorList>
            <person name="Sugita-Konishi S."/>
            <person name="Sato K."/>
            <person name="Mori E."/>
            <person name="Abe Y."/>
            <person name="Kisaki G."/>
            <person name="Hamano K."/>
            <person name="Suezawa K."/>
            <person name="Otani M."/>
            <person name="Fukuda T."/>
            <person name="Manabe T."/>
            <person name="Gomi K."/>
            <person name="Tabuchi M."/>
            <person name="Akimitsu K."/>
            <person name="Kataoka I."/>
        </authorList>
    </citation>
    <scope>NUCLEOTIDE SEQUENCE [LARGE SCALE GENOMIC DNA]</scope>
    <source>
        <strain evidence="2">cv. Fuchu</strain>
    </source>
</reference>
<comment type="caution">
    <text evidence="1">The sequence shown here is derived from an EMBL/GenBank/DDBJ whole genome shotgun (WGS) entry which is preliminary data.</text>
</comment>
<protein>
    <submittedName>
        <fullName evidence="1">Uncharacterized protein</fullName>
    </submittedName>
</protein>
<gene>
    <name evidence="1" type="ORF">Acr_21g0005220</name>
</gene>
<keyword evidence="2" id="KW-1185">Reference proteome</keyword>
<organism evidence="1 2">
    <name type="scientific">Actinidia rufa</name>
    <dbReference type="NCBI Taxonomy" id="165716"/>
    <lineage>
        <taxon>Eukaryota</taxon>
        <taxon>Viridiplantae</taxon>
        <taxon>Streptophyta</taxon>
        <taxon>Embryophyta</taxon>
        <taxon>Tracheophyta</taxon>
        <taxon>Spermatophyta</taxon>
        <taxon>Magnoliopsida</taxon>
        <taxon>eudicotyledons</taxon>
        <taxon>Gunneridae</taxon>
        <taxon>Pentapetalae</taxon>
        <taxon>asterids</taxon>
        <taxon>Ericales</taxon>
        <taxon>Actinidiaceae</taxon>
        <taxon>Actinidia</taxon>
    </lineage>
</organism>
<proteinExistence type="predicted"/>
<dbReference type="Proteomes" id="UP000585474">
    <property type="component" value="Unassembled WGS sequence"/>
</dbReference>
<dbReference type="AlphaFoldDB" id="A0A7J0GGH7"/>
<accession>A0A7J0GGH7</accession>
<name>A0A7J0GGH7_9ERIC</name>
<dbReference type="EMBL" id="BJWL01000021">
    <property type="protein sequence ID" value="GFZ09923.1"/>
    <property type="molecule type" value="Genomic_DNA"/>
</dbReference>
<sequence>MFPPKKDMDGPDYCIYHQMMRHREETVNVDRVEPELDADPKTLQRLTKNEVGDETVKEMAMRKMRKAIIMMGTMERRNRKWALW</sequence>
<evidence type="ECO:0000313" key="1">
    <source>
        <dbReference type="EMBL" id="GFZ09923.1"/>
    </source>
</evidence>